<accession>A0A2W1DHT2</accession>
<dbReference type="AlphaFoldDB" id="A0A2W1DHT2"/>
<gene>
    <name evidence="3" type="ORF">Ptr86124_010953</name>
    <name evidence="2" type="ORF">PtrM4_100280</name>
</gene>
<sequence length="144" mass="15532">MFALNVLVGLLAAATVSSSPIAEDTALAARQTTWTCPDIGKSTWGGAPLITAPDAKNSRCCVTGWSYVWGEGREICCRNDPALLEDPTYKYALPCTSEFWTSGGPKIALLRSCNIEDPKNFRCSAECDGVPWLYPTPKPCPAKN</sequence>
<feature type="signal peptide" evidence="1">
    <location>
        <begin position="1"/>
        <end position="18"/>
    </location>
</feature>
<evidence type="ECO:0000313" key="3">
    <source>
        <dbReference type="EMBL" id="KAI1509915.1"/>
    </source>
</evidence>
<evidence type="ECO:0000256" key="1">
    <source>
        <dbReference type="SAM" id="SignalP"/>
    </source>
</evidence>
<dbReference type="Proteomes" id="UP000245464">
    <property type="component" value="Chromosome 5"/>
</dbReference>
<evidence type="ECO:0000313" key="4">
    <source>
        <dbReference type="Proteomes" id="UP000245464"/>
    </source>
</evidence>
<reference evidence="3" key="3">
    <citation type="journal article" date="2022" name="bioRxiv">
        <title>A global pangenome for the wheat fungal pathogen Pyrenophora tritici-repentis and prediction of effector protein structural homology.</title>
        <authorList>
            <person name="Moolhuijzen P."/>
            <person name="See P.T."/>
            <person name="Shi G."/>
            <person name="Powell H.R."/>
            <person name="Cockram J."/>
            <person name="Jorgensen L.N."/>
            <person name="Benslimane H."/>
            <person name="Strelkov S.E."/>
            <person name="Turner J."/>
            <person name="Liu Z."/>
            <person name="Moffat C.S."/>
        </authorList>
    </citation>
    <scope>NUCLEOTIDE SEQUENCE</scope>
    <source>
        <strain evidence="3">86-124</strain>
    </source>
</reference>
<keyword evidence="1" id="KW-0732">Signal</keyword>
<keyword evidence="5" id="KW-1185">Reference proteome</keyword>
<dbReference type="OrthoDB" id="3677477at2759"/>
<comment type="caution">
    <text evidence="2">The sequence shown here is derived from an EMBL/GenBank/DDBJ whole genome shotgun (WGS) entry which is preliminary data.</text>
</comment>
<evidence type="ECO:0000313" key="5">
    <source>
        <dbReference type="Proteomes" id="UP000249757"/>
    </source>
</evidence>
<dbReference type="EMBL" id="NRDI02000018">
    <property type="protein sequence ID" value="KAI1509915.1"/>
    <property type="molecule type" value="Genomic_DNA"/>
</dbReference>
<feature type="chain" id="PRO_5042700869" evidence="1">
    <location>
        <begin position="19"/>
        <end position="144"/>
    </location>
</feature>
<proteinExistence type="predicted"/>
<organism evidence="2 4">
    <name type="scientific">Pyrenophora tritici-repentis</name>
    <dbReference type="NCBI Taxonomy" id="45151"/>
    <lineage>
        <taxon>Eukaryota</taxon>
        <taxon>Fungi</taxon>
        <taxon>Dikarya</taxon>
        <taxon>Ascomycota</taxon>
        <taxon>Pezizomycotina</taxon>
        <taxon>Dothideomycetes</taxon>
        <taxon>Pleosporomycetidae</taxon>
        <taxon>Pleosporales</taxon>
        <taxon>Pleosporineae</taxon>
        <taxon>Pleosporaceae</taxon>
        <taxon>Pyrenophora</taxon>
    </lineage>
</organism>
<protein>
    <submittedName>
        <fullName evidence="2">Atrophin-1 domain containing protein</fullName>
    </submittedName>
</protein>
<name>A0A2W1DHT2_9PLEO</name>
<reference evidence="3" key="2">
    <citation type="submission" date="2021-05" db="EMBL/GenBank/DDBJ databases">
        <authorList>
            <person name="Moolhuijzen P.M."/>
            <person name="Moffat C.S."/>
        </authorList>
    </citation>
    <scope>NUCLEOTIDE SEQUENCE</scope>
    <source>
        <strain evidence="3">86-124</strain>
    </source>
</reference>
<reference evidence="2 4" key="1">
    <citation type="journal article" date="2018" name="BMC Genomics">
        <title>Comparative genomics of the wheat fungal pathogen Pyrenophora tritici-repentis reveals chromosomal variations and genome plasticity.</title>
        <authorList>
            <person name="Moolhuijzen P."/>
            <person name="See P.T."/>
            <person name="Hane J.K."/>
            <person name="Shi G."/>
            <person name="Liu Z."/>
            <person name="Oliver R.P."/>
            <person name="Moffat C.S."/>
        </authorList>
    </citation>
    <scope>NUCLEOTIDE SEQUENCE [LARGE SCALE GENOMIC DNA]</scope>
    <source>
        <strain evidence="2">M4</strain>
    </source>
</reference>
<dbReference type="Proteomes" id="UP000249757">
    <property type="component" value="Unassembled WGS sequence"/>
</dbReference>
<dbReference type="EMBL" id="NQIK02000005">
    <property type="protein sequence ID" value="KAF7570026.1"/>
    <property type="molecule type" value="Genomic_DNA"/>
</dbReference>
<evidence type="ECO:0000313" key="2">
    <source>
        <dbReference type="EMBL" id="KAF7570026.1"/>
    </source>
</evidence>
<reference evidence="5" key="4">
    <citation type="journal article" date="2022" name="Microb. Genom.">
        <title>A global pangenome for the wheat fungal pathogen Pyrenophora tritici-repentis and prediction of effector protein structural homology.</title>
        <authorList>
            <person name="Moolhuijzen P.M."/>
            <person name="See P.T."/>
            <person name="Shi G."/>
            <person name="Powell H.R."/>
            <person name="Cockram J."/>
            <person name="Jorgensen L.N."/>
            <person name="Benslimane H."/>
            <person name="Strelkov S.E."/>
            <person name="Turner J."/>
            <person name="Liu Z."/>
            <person name="Moffat C.S."/>
        </authorList>
    </citation>
    <scope>NUCLEOTIDE SEQUENCE [LARGE SCALE GENOMIC DNA]</scope>
</reference>